<keyword evidence="5 8" id="KW-0812">Transmembrane</keyword>
<reference evidence="10" key="1">
    <citation type="submission" date="2009-11" db="EMBL/GenBank/DDBJ databases">
        <authorList>
            <consortium name="The Broad Institute Genome Sequencing Platform"/>
            <person name="Ward D."/>
            <person name="Feldgarden M."/>
            <person name="Earl A."/>
            <person name="Young S.K."/>
            <person name="Zeng Q."/>
            <person name="Koehrsen M."/>
            <person name="Alvarado L."/>
            <person name="Berlin A."/>
            <person name="Bochicchio J."/>
            <person name="Borenstein D."/>
            <person name="Chapman S.B."/>
            <person name="Chen Z."/>
            <person name="Engels R."/>
            <person name="Freedman E."/>
            <person name="Gellesch M."/>
            <person name="Goldberg J."/>
            <person name="Griggs A."/>
            <person name="Gujja S."/>
            <person name="Heilman E."/>
            <person name="Heiman D."/>
            <person name="Hepburn T."/>
            <person name="Howarth C."/>
            <person name="Jen D."/>
            <person name="Larson L."/>
            <person name="Lewis B."/>
            <person name="Mehta T."/>
            <person name="Park D."/>
            <person name="Pearson M."/>
            <person name="Roberts A."/>
            <person name="Saif S."/>
            <person name="Shea T."/>
            <person name="Shenoy N."/>
            <person name="Sisk P."/>
            <person name="Stolte C."/>
            <person name="Sykes S."/>
            <person name="Thomson T."/>
            <person name="Walk T."/>
            <person name="White J."/>
            <person name="Yandava C."/>
            <person name="Izard J."/>
            <person name="Baranova O.V."/>
            <person name="Blanton J.M."/>
            <person name="Tanner A.C."/>
            <person name="Dewhirst F.E."/>
            <person name="Haas B."/>
            <person name="Nusbaum C."/>
            <person name="Birren B."/>
        </authorList>
    </citation>
    <scope>NUCLEOTIDE SEQUENCE [LARGE SCALE GENOMIC DNA]</scope>
    <source>
        <strain evidence="10">1-1 BBBD Race 1</strain>
    </source>
</reference>
<keyword evidence="12" id="KW-1185">Reference proteome</keyword>
<evidence type="ECO:0000256" key="2">
    <source>
        <dbReference type="ARBA" id="ARBA00005179"/>
    </source>
</evidence>
<dbReference type="AlphaFoldDB" id="A0A180GK31"/>
<dbReference type="Pfam" id="PF13813">
    <property type="entry name" value="MBOAT_2"/>
    <property type="match status" value="1"/>
</dbReference>
<organism evidence="10">
    <name type="scientific">Puccinia triticina (isolate 1-1 / race 1 (BBBD))</name>
    <name type="common">Brown leaf rust fungus</name>
    <dbReference type="NCBI Taxonomy" id="630390"/>
    <lineage>
        <taxon>Eukaryota</taxon>
        <taxon>Fungi</taxon>
        <taxon>Dikarya</taxon>
        <taxon>Basidiomycota</taxon>
        <taxon>Pucciniomycotina</taxon>
        <taxon>Pucciniomycetes</taxon>
        <taxon>Pucciniales</taxon>
        <taxon>Pucciniaceae</taxon>
        <taxon>Puccinia</taxon>
    </lineage>
</organism>
<comment type="subcellular location">
    <subcellularLocation>
        <location evidence="1">Membrane</location>
        <topology evidence="1">Multi-pass membrane protein</topology>
    </subcellularLocation>
</comment>
<feature type="transmembrane region" description="Helical" evidence="8">
    <location>
        <begin position="192"/>
        <end position="216"/>
    </location>
</feature>
<dbReference type="InterPro" id="IPR032805">
    <property type="entry name" value="Wax_synthase_dom"/>
</dbReference>
<protein>
    <submittedName>
        <fullName evidence="11">MBOAT_2 domain-containing protein</fullName>
    </submittedName>
</protein>
<dbReference type="EnsemblFungi" id="PTTG_02496-t43_1">
    <property type="protein sequence ID" value="PTTG_02496-t43_1-p1"/>
    <property type="gene ID" value="PTTG_02496"/>
</dbReference>
<name>A0A180GK31_PUCT1</name>
<dbReference type="GO" id="GO:0006629">
    <property type="term" value="P:lipid metabolic process"/>
    <property type="evidence" value="ECO:0007669"/>
    <property type="project" value="InterPro"/>
</dbReference>
<dbReference type="EMBL" id="ADAS02000060">
    <property type="protein sequence ID" value="OAV92692.1"/>
    <property type="molecule type" value="Genomic_DNA"/>
</dbReference>
<evidence type="ECO:0000259" key="9">
    <source>
        <dbReference type="Pfam" id="PF13813"/>
    </source>
</evidence>
<evidence type="ECO:0000313" key="11">
    <source>
        <dbReference type="EnsemblFungi" id="PTTG_02496-t43_1-p1"/>
    </source>
</evidence>
<evidence type="ECO:0000256" key="8">
    <source>
        <dbReference type="SAM" id="Phobius"/>
    </source>
</evidence>
<evidence type="ECO:0000256" key="5">
    <source>
        <dbReference type="ARBA" id="ARBA00022692"/>
    </source>
</evidence>
<gene>
    <name evidence="10" type="ORF">PTTG_02496</name>
</gene>
<reference evidence="10" key="2">
    <citation type="submission" date="2016-05" db="EMBL/GenBank/DDBJ databases">
        <title>Comparative analysis highlights variable genome content of wheat rusts and divergence of the mating loci.</title>
        <authorList>
            <person name="Cuomo C.A."/>
            <person name="Bakkeren G."/>
            <person name="Szabo L."/>
            <person name="Khalil H."/>
            <person name="Joly D."/>
            <person name="Goldberg J."/>
            <person name="Young S."/>
            <person name="Zeng Q."/>
            <person name="Fellers J."/>
        </authorList>
    </citation>
    <scope>NUCLEOTIDE SEQUENCE [LARGE SCALE GENOMIC DNA]</scope>
    <source>
        <strain evidence="10">1-1 BBBD Race 1</strain>
    </source>
</reference>
<feature type="domain" description="Wax synthase" evidence="9">
    <location>
        <begin position="259"/>
        <end position="346"/>
    </location>
</feature>
<dbReference type="STRING" id="630390.A0A180GK31"/>
<dbReference type="VEuPathDB" id="FungiDB:PTTG_02496"/>
<feature type="transmembrane region" description="Helical" evidence="8">
    <location>
        <begin position="370"/>
        <end position="391"/>
    </location>
</feature>
<keyword evidence="6 8" id="KW-1133">Transmembrane helix</keyword>
<dbReference type="GO" id="GO:0016020">
    <property type="term" value="C:membrane"/>
    <property type="evidence" value="ECO:0007669"/>
    <property type="project" value="UniProtKB-SubCell"/>
</dbReference>
<feature type="transmembrane region" description="Helical" evidence="8">
    <location>
        <begin position="37"/>
        <end position="55"/>
    </location>
</feature>
<comment type="pathway">
    <text evidence="2">Secondary metabolite biosynthesis.</text>
</comment>
<accession>A0A180GK31</accession>
<dbReference type="PANTHER" id="PTHR31595:SF57">
    <property type="entry name" value="OS04G0481900 PROTEIN"/>
    <property type="match status" value="1"/>
</dbReference>
<dbReference type="OrthoDB" id="1077582at2759"/>
<evidence type="ECO:0000313" key="10">
    <source>
        <dbReference type="EMBL" id="OAV92692.1"/>
    </source>
</evidence>
<evidence type="ECO:0000256" key="7">
    <source>
        <dbReference type="ARBA" id="ARBA00023136"/>
    </source>
</evidence>
<feature type="transmembrane region" description="Helical" evidence="8">
    <location>
        <begin position="155"/>
        <end position="172"/>
    </location>
</feature>
<dbReference type="Proteomes" id="UP000005240">
    <property type="component" value="Unassembled WGS sequence"/>
</dbReference>
<keyword evidence="4" id="KW-0808">Transferase</keyword>
<dbReference type="InterPro" id="IPR044851">
    <property type="entry name" value="Wax_synthase"/>
</dbReference>
<proteinExistence type="inferred from homology"/>
<dbReference type="PANTHER" id="PTHR31595">
    <property type="entry name" value="LONG-CHAIN-ALCOHOL O-FATTY-ACYLTRANSFERASE 3-RELATED"/>
    <property type="match status" value="1"/>
</dbReference>
<feature type="transmembrane region" description="Helical" evidence="8">
    <location>
        <begin position="311"/>
        <end position="333"/>
    </location>
</feature>
<keyword evidence="7 8" id="KW-0472">Membrane</keyword>
<reference evidence="11" key="4">
    <citation type="submission" date="2025-05" db="UniProtKB">
        <authorList>
            <consortium name="EnsemblFungi"/>
        </authorList>
    </citation>
    <scope>IDENTIFICATION</scope>
    <source>
        <strain evidence="11">isolate 1-1 / race 1 (BBBD)</strain>
    </source>
</reference>
<feature type="transmembrane region" description="Helical" evidence="8">
    <location>
        <begin position="6"/>
        <end position="25"/>
    </location>
</feature>
<evidence type="ECO:0000256" key="4">
    <source>
        <dbReference type="ARBA" id="ARBA00022679"/>
    </source>
</evidence>
<sequence length="427" mass="47807">MDEIGLFSHLVPLAIQASLVNLIWTQRDYLEKPLIRWTRIALLPITLGLVFSNFVRLKHDSQLRPHIKINIGCGFASQAIKSILFAFNQPASLSSVKTKNTSAPHPPSFISTLPNIVSLMLTSSSDPSKQMKFGSGPNHSIHSDVLFLLRTFRRLFLHHVCGVIALMCWKSVDDSALRDPPGSNIEAYKREIITTFCCGIIISMGLDLSGCLLRLLMFTVKIINRFFLAFLSSPSKGRVLLRKLDQIDLEETFPFLFPNTPLVASSIADFWSRHWHSMIRDLVLEAGTTPIVSFLVWASGTRKLHPKALRLAGVLAAFTISGLVHEAGVWAAGPNDPTLKTTIFFVSQGIGICLENVFKTAFGRKVDGLFGRIWTFSWLIYFGLPMLKIWLKATSFDQTELFQKVNEIGMSRMLATPMIVPWLFIST</sequence>
<evidence type="ECO:0000256" key="1">
    <source>
        <dbReference type="ARBA" id="ARBA00004141"/>
    </source>
</evidence>
<dbReference type="GO" id="GO:0008374">
    <property type="term" value="F:O-acyltransferase activity"/>
    <property type="evidence" value="ECO:0007669"/>
    <property type="project" value="InterPro"/>
</dbReference>
<evidence type="ECO:0000256" key="3">
    <source>
        <dbReference type="ARBA" id="ARBA00007282"/>
    </source>
</evidence>
<reference evidence="11 12" key="3">
    <citation type="journal article" date="2017" name="G3 (Bethesda)">
        <title>Comparative analysis highlights variable genome content of wheat rusts and divergence of the mating loci.</title>
        <authorList>
            <person name="Cuomo C.A."/>
            <person name="Bakkeren G."/>
            <person name="Khalil H.B."/>
            <person name="Panwar V."/>
            <person name="Joly D."/>
            <person name="Linning R."/>
            <person name="Sakthikumar S."/>
            <person name="Song X."/>
            <person name="Adiconis X."/>
            <person name="Fan L."/>
            <person name="Goldberg J.M."/>
            <person name="Levin J.Z."/>
            <person name="Young S."/>
            <person name="Zeng Q."/>
            <person name="Anikster Y."/>
            <person name="Bruce M."/>
            <person name="Wang M."/>
            <person name="Yin C."/>
            <person name="McCallum B."/>
            <person name="Szabo L.J."/>
            <person name="Hulbert S."/>
            <person name="Chen X."/>
            <person name="Fellers J.P."/>
        </authorList>
    </citation>
    <scope>NUCLEOTIDE SEQUENCE</scope>
    <source>
        <strain evidence="11">isolate 1-1 / race 1 (BBBD)</strain>
        <strain evidence="12">Isolate 1-1 / race 1 (BBBD)</strain>
    </source>
</reference>
<evidence type="ECO:0000313" key="12">
    <source>
        <dbReference type="Proteomes" id="UP000005240"/>
    </source>
</evidence>
<comment type="similarity">
    <text evidence="3">Belongs to the wax synthase family.</text>
</comment>
<evidence type="ECO:0000256" key="6">
    <source>
        <dbReference type="ARBA" id="ARBA00022989"/>
    </source>
</evidence>